<dbReference type="InterPro" id="IPR016047">
    <property type="entry name" value="M23ase_b-sheet_dom"/>
</dbReference>
<evidence type="ECO:0000259" key="4">
    <source>
        <dbReference type="PROSITE" id="PS51782"/>
    </source>
</evidence>
<dbReference type="Gene3D" id="2.70.70.10">
    <property type="entry name" value="Glucose Permease (Domain IIA)"/>
    <property type="match status" value="1"/>
</dbReference>
<sequence length="237" mass="25083">MPGNAKMPVMPSFFRLCSLLLLLVLSACNTLPDYPPAPAGYYRVQPGDTLYRIALRHRQSISNLVSWNQLQDPASINAGQLLRISPQASSSPAQPKAAASPPVKPAPNTPPRPAASAITLQWPATGRLIGKFNGSSNKGIDIAGTAGDPVRAAASGTVAYAGKGIRAYGNLLIIKHGNDYLTAYAHNQTLLVKEGQTVKAGQQIATLGRSGSTRDMLHFELRRQGKAIDPLSALPAQ</sequence>
<dbReference type="InterPro" id="IPR018392">
    <property type="entry name" value="LysM"/>
</dbReference>
<comment type="similarity">
    <text evidence="1">Belongs to the E.coli NlpD/Haemophilus LppB family.</text>
</comment>
<evidence type="ECO:0000256" key="3">
    <source>
        <dbReference type="SAM" id="SignalP"/>
    </source>
</evidence>
<reference evidence="5 6" key="1">
    <citation type="submission" date="2018-05" db="EMBL/GenBank/DDBJ databases">
        <title>Genomic Encyclopedia of Type Strains, Phase IV (KMG-IV): sequencing the most valuable type-strain genomes for metagenomic binning, comparative biology and taxonomic classification.</title>
        <authorList>
            <person name="Goeker M."/>
        </authorList>
    </citation>
    <scope>NUCLEOTIDE SEQUENCE [LARGE SCALE GENOMIC DNA]</scope>
    <source>
        <strain evidence="5 6">DSM 25134</strain>
    </source>
</reference>
<dbReference type="CDD" id="cd12797">
    <property type="entry name" value="M23_peptidase"/>
    <property type="match status" value="1"/>
</dbReference>
<dbReference type="Proteomes" id="UP000248395">
    <property type="component" value="Unassembled WGS sequence"/>
</dbReference>
<keyword evidence="5" id="KW-0378">Hydrolase</keyword>
<dbReference type="CDD" id="cd00118">
    <property type="entry name" value="LysM"/>
    <property type="match status" value="1"/>
</dbReference>
<feature type="chain" id="PRO_5016381210" evidence="3">
    <location>
        <begin position="33"/>
        <end position="237"/>
    </location>
</feature>
<evidence type="ECO:0000256" key="2">
    <source>
        <dbReference type="SAM" id="MobiDB-lite"/>
    </source>
</evidence>
<dbReference type="AlphaFoldDB" id="A0A318JKF7"/>
<evidence type="ECO:0000313" key="5">
    <source>
        <dbReference type="EMBL" id="PXX48016.1"/>
    </source>
</evidence>
<dbReference type="PROSITE" id="PS51782">
    <property type="entry name" value="LYSM"/>
    <property type="match status" value="1"/>
</dbReference>
<keyword evidence="6" id="KW-1185">Reference proteome</keyword>
<dbReference type="GO" id="GO:0004222">
    <property type="term" value="F:metalloendopeptidase activity"/>
    <property type="evidence" value="ECO:0007669"/>
    <property type="project" value="TreeGrafter"/>
</dbReference>
<comment type="caution">
    <text evidence="5">The sequence shown here is derived from an EMBL/GenBank/DDBJ whole genome shotgun (WGS) entry which is preliminary data.</text>
</comment>
<dbReference type="PANTHER" id="PTHR21666">
    <property type="entry name" value="PEPTIDASE-RELATED"/>
    <property type="match status" value="1"/>
</dbReference>
<accession>A0A318JKF7</accession>
<dbReference type="EMBL" id="QJKC01000008">
    <property type="protein sequence ID" value="PXX48016.1"/>
    <property type="molecule type" value="Genomic_DNA"/>
</dbReference>
<dbReference type="SMART" id="SM00257">
    <property type="entry name" value="LysM"/>
    <property type="match status" value="1"/>
</dbReference>
<dbReference type="InterPro" id="IPR036779">
    <property type="entry name" value="LysM_dom_sf"/>
</dbReference>
<dbReference type="PANTHER" id="PTHR21666:SF263">
    <property type="entry name" value="MUREIN HYDROLASE ACTIVATOR NLPD"/>
    <property type="match status" value="1"/>
</dbReference>
<feature type="signal peptide" evidence="3">
    <location>
        <begin position="1"/>
        <end position="32"/>
    </location>
</feature>
<dbReference type="InterPro" id="IPR011055">
    <property type="entry name" value="Dup_hybrid_motif"/>
</dbReference>
<dbReference type="PROSITE" id="PS51257">
    <property type="entry name" value="PROKAR_LIPOPROTEIN"/>
    <property type="match status" value="1"/>
</dbReference>
<protein>
    <submittedName>
        <fullName evidence="5">Murein DD-endopeptidase MepM/ murein hydrolase activator NlpD</fullName>
    </submittedName>
</protein>
<name>A0A318JKF7_9NEIS</name>
<proteinExistence type="inferred from homology"/>
<dbReference type="Gene3D" id="3.10.350.10">
    <property type="entry name" value="LysM domain"/>
    <property type="match status" value="1"/>
</dbReference>
<feature type="compositionally biased region" description="Pro residues" evidence="2">
    <location>
        <begin position="102"/>
        <end position="113"/>
    </location>
</feature>
<evidence type="ECO:0000256" key="1">
    <source>
        <dbReference type="ARBA" id="ARBA00038420"/>
    </source>
</evidence>
<evidence type="ECO:0000313" key="6">
    <source>
        <dbReference type="Proteomes" id="UP000248395"/>
    </source>
</evidence>
<feature type="region of interest" description="Disordered" evidence="2">
    <location>
        <begin position="87"/>
        <end position="115"/>
    </location>
</feature>
<gene>
    <name evidence="5" type="ORF">DFR38_108103</name>
</gene>
<feature type="compositionally biased region" description="Low complexity" evidence="2">
    <location>
        <begin position="87"/>
        <end position="101"/>
    </location>
</feature>
<feature type="domain" description="LysM" evidence="4">
    <location>
        <begin position="40"/>
        <end position="84"/>
    </location>
</feature>
<dbReference type="Pfam" id="PF01476">
    <property type="entry name" value="LysM"/>
    <property type="match status" value="1"/>
</dbReference>
<organism evidence="5 6">
    <name type="scientific">Aquitalea magnusonii</name>
    <dbReference type="NCBI Taxonomy" id="332411"/>
    <lineage>
        <taxon>Bacteria</taxon>
        <taxon>Pseudomonadati</taxon>
        <taxon>Pseudomonadota</taxon>
        <taxon>Betaproteobacteria</taxon>
        <taxon>Neisseriales</taxon>
        <taxon>Chromobacteriaceae</taxon>
        <taxon>Aquitalea</taxon>
    </lineage>
</organism>
<dbReference type="InterPro" id="IPR050570">
    <property type="entry name" value="Cell_wall_metabolism_enzyme"/>
</dbReference>
<dbReference type="Pfam" id="PF01551">
    <property type="entry name" value="Peptidase_M23"/>
    <property type="match status" value="1"/>
</dbReference>
<keyword evidence="3" id="KW-0732">Signal</keyword>
<dbReference type="SUPFAM" id="SSF51261">
    <property type="entry name" value="Duplicated hybrid motif"/>
    <property type="match status" value="1"/>
</dbReference>